<dbReference type="Proteomes" id="UP000317940">
    <property type="component" value="Unassembled WGS sequence"/>
</dbReference>
<proteinExistence type="predicted"/>
<feature type="coiled-coil region" evidence="1">
    <location>
        <begin position="15"/>
        <end position="49"/>
    </location>
</feature>
<dbReference type="AlphaFoldDB" id="A0A561UCX9"/>
<keyword evidence="1" id="KW-0175">Coiled coil</keyword>
<dbReference type="InterPro" id="IPR036689">
    <property type="entry name" value="ESAT-6-like_sf"/>
</dbReference>
<dbReference type="RefSeq" id="WP_145903593.1">
    <property type="nucleotide sequence ID" value="NZ_BAAAMZ010000037.1"/>
</dbReference>
<keyword evidence="3" id="KW-1185">Reference proteome</keyword>
<dbReference type="EMBL" id="VIWT01000001">
    <property type="protein sequence ID" value="TWF97233.1"/>
    <property type="molecule type" value="Genomic_DNA"/>
</dbReference>
<sequence>MADIQLQHEAIDNAFQELISAAQTMQSNLDELVQQLQTLAQQSGSYKEAFQDFFKVVHDNETQMHDDIHKGAQILDTMNHTMRYADQAAAAGF</sequence>
<gene>
    <name evidence="2" type="ORF">FHX73_111013</name>
</gene>
<evidence type="ECO:0000313" key="2">
    <source>
        <dbReference type="EMBL" id="TWF97233.1"/>
    </source>
</evidence>
<dbReference type="SUPFAM" id="SSF140453">
    <property type="entry name" value="EsxAB dimer-like"/>
    <property type="match status" value="1"/>
</dbReference>
<evidence type="ECO:0000256" key="1">
    <source>
        <dbReference type="SAM" id="Coils"/>
    </source>
</evidence>
<evidence type="ECO:0000313" key="3">
    <source>
        <dbReference type="Proteomes" id="UP000317940"/>
    </source>
</evidence>
<name>A0A561UCX9_9ACTN</name>
<comment type="caution">
    <text evidence="2">The sequence shown here is derived from an EMBL/GenBank/DDBJ whole genome shotgun (WGS) entry which is preliminary data.</text>
</comment>
<protein>
    <submittedName>
        <fullName evidence="2">Uncharacterized protein</fullName>
    </submittedName>
</protein>
<organism evidence="2 3">
    <name type="scientific">Kitasatospora viridis</name>
    <dbReference type="NCBI Taxonomy" id="281105"/>
    <lineage>
        <taxon>Bacteria</taxon>
        <taxon>Bacillati</taxon>
        <taxon>Actinomycetota</taxon>
        <taxon>Actinomycetes</taxon>
        <taxon>Kitasatosporales</taxon>
        <taxon>Streptomycetaceae</taxon>
        <taxon>Kitasatospora</taxon>
    </lineage>
</organism>
<dbReference type="Gene3D" id="1.10.287.1060">
    <property type="entry name" value="ESAT-6-like"/>
    <property type="match status" value="1"/>
</dbReference>
<reference evidence="2 3" key="1">
    <citation type="submission" date="2019-06" db="EMBL/GenBank/DDBJ databases">
        <title>Sequencing the genomes of 1000 actinobacteria strains.</title>
        <authorList>
            <person name="Klenk H.-P."/>
        </authorList>
    </citation>
    <scope>NUCLEOTIDE SEQUENCE [LARGE SCALE GENOMIC DNA]</scope>
    <source>
        <strain evidence="2 3">DSM 44826</strain>
    </source>
</reference>
<dbReference type="OrthoDB" id="4253466at2"/>
<accession>A0A561UCX9</accession>